<dbReference type="AlphaFoldDB" id="A0A644ZB05"/>
<organism evidence="2">
    <name type="scientific">bioreactor metagenome</name>
    <dbReference type="NCBI Taxonomy" id="1076179"/>
    <lineage>
        <taxon>unclassified sequences</taxon>
        <taxon>metagenomes</taxon>
        <taxon>ecological metagenomes</taxon>
    </lineage>
</organism>
<name>A0A644ZB05_9ZZZZ</name>
<dbReference type="EMBL" id="VSSQ01007817">
    <property type="protein sequence ID" value="MPM37071.1"/>
    <property type="molecule type" value="Genomic_DNA"/>
</dbReference>
<dbReference type="SUPFAM" id="SSF51556">
    <property type="entry name" value="Metallo-dependent hydrolases"/>
    <property type="match status" value="1"/>
</dbReference>
<proteinExistence type="predicted"/>
<dbReference type="InterPro" id="IPR032466">
    <property type="entry name" value="Metal_Hydrolase"/>
</dbReference>
<dbReference type="InterPro" id="IPR023100">
    <property type="entry name" value="D-aminoacylase_insert_dom_sf"/>
</dbReference>
<evidence type="ECO:0000259" key="1">
    <source>
        <dbReference type="Pfam" id="PF07969"/>
    </source>
</evidence>
<protein>
    <submittedName>
        <fullName evidence="2">N-acyl-D-glutamate deacylase</fullName>
        <ecNumber evidence="2">3.5.1.82</ecNumber>
    </submittedName>
</protein>
<comment type="caution">
    <text evidence="2">The sequence shown here is derived from an EMBL/GenBank/DDBJ whole genome shotgun (WGS) entry which is preliminary data.</text>
</comment>
<dbReference type="Gene3D" id="2.30.40.10">
    <property type="entry name" value="Urease, subunit C, domain 1"/>
    <property type="match status" value="1"/>
</dbReference>
<reference evidence="2" key="1">
    <citation type="submission" date="2019-08" db="EMBL/GenBank/DDBJ databases">
        <authorList>
            <person name="Kucharzyk K."/>
            <person name="Murdoch R.W."/>
            <person name="Higgins S."/>
            <person name="Loffler F."/>
        </authorList>
    </citation>
    <scope>NUCLEOTIDE SEQUENCE</scope>
</reference>
<feature type="domain" description="Amidohydrolase 3" evidence="1">
    <location>
        <begin position="109"/>
        <end position="242"/>
    </location>
</feature>
<dbReference type="GO" id="GO:0047421">
    <property type="term" value="F:N-acyl-D-glutamate deacylase activity"/>
    <property type="evidence" value="ECO:0007669"/>
    <property type="project" value="UniProtKB-EC"/>
</dbReference>
<dbReference type="Gene3D" id="3.30.1490.130">
    <property type="entry name" value="D-aminoacylase. Domain 3"/>
    <property type="match status" value="1"/>
</dbReference>
<gene>
    <name evidence="2" type="primary">dag_5</name>
    <name evidence="2" type="ORF">SDC9_83677</name>
</gene>
<dbReference type="SUPFAM" id="SSF51338">
    <property type="entry name" value="Composite domain of metallo-dependent hydrolases"/>
    <property type="match status" value="1"/>
</dbReference>
<evidence type="ECO:0000313" key="2">
    <source>
        <dbReference type="EMBL" id="MPM37071.1"/>
    </source>
</evidence>
<dbReference type="Pfam" id="PF07969">
    <property type="entry name" value="Amidohydro_3"/>
    <property type="match status" value="1"/>
</dbReference>
<dbReference type="InterPro" id="IPR013108">
    <property type="entry name" value="Amidohydro_3"/>
</dbReference>
<dbReference type="InterPro" id="IPR011059">
    <property type="entry name" value="Metal-dep_hydrolase_composite"/>
</dbReference>
<sequence>MIHNAKIPVMHDVYPYAASSTLIRSTLPPNVQKMDQDDIITYLKDVNNHEQLKKSIFNPDKNFESPLASCGYDGILIFDAAHTKDAIGKTIEQYADYLGIQPFDAFIKILTENSLGAGYIGFSMSEDDVETLVADSLCMFGTDGLYVPGMPMTHPRAIGTFPRILGRYVREKHVLTLEEAIRKMTSLPAKFYGLENKGEINVGMDADIVLFDAERIIDHSDYQQPLLQNEGIHFVIVNGKIAVEYDKYLGIKNGALLKARQSKDLSENFTFSTKMSSFINMG</sequence>
<dbReference type="Gene3D" id="3.20.20.140">
    <property type="entry name" value="Metal-dependent hydrolases"/>
    <property type="match status" value="1"/>
</dbReference>
<keyword evidence="2" id="KW-0378">Hydrolase</keyword>
<dbReference type="EC" id="3.5.1.82" evidence="2"/>
<accession>A0A644ZB05</accession>